<dbReference type="InterPro" id="IPR007324">
    <property type="entry name" value="Sugar-bd_dom_put"/>
</dbReference>
<dbReference type="SUPFAM" id="SSF100950">
    <property type="entry name" value="NagB/RpiA/CoA transferase-like"/>
    <property type="match status" value="1"/>
</dbReference>
<evidence type="ECO:0000256" key="3">
    <source>
        <dbReference type="ARBA" id="ARBA00023125"/>
    </source>
</evidence>
<evidence type="ECO:0000256" key="2">
    <source>
        <dbReference type="ARBA" id="ARBA00023015"/>
    </source>
</evidence>
<keyword evidence="3" id="KW-0238">DNA-binding</keyword>
<evidence type="ECO:0000313" key="6">
    <source>
        <dbReference type="EMBL" id="TXB70085.1"/>
    </source>
</evidence>
<accession>A0A5C6S6N5</accession>
<keyword evidence="7" id="KW-1185">Reference proteome</keyword>
<dbReference type="Proteomes" id="UP000321562">
    <property type="component" value="Unassembled WGS sequence"/>
</dbReference>
<keyword evidence="2" id="KW-0805">Transcription regulation</keyword>
<reference evidence="6 7" key="1">
    <citation type="submission" date="2019-08" db="EMBL/GenBank/DDBJ databases">
        <authorList>
            <person name="Ye J."/>
        </authorList>
    </citation>
    <scope>NUCLEOTIDE SEQUENCE [LARGE SCALE GENOMIC DNA]</scope>
    <source>
        <strain evidence="6 7">TK008</strain>
    </source>
</reference>
<sequence>MGVSRQTAQRLTSQAMAAGIVKVRIDHPLAECLELSRRLKEKFSLRRVDIAPAQTGAAGMSNLIAELIESLLSRTEPLVLAIGNGRTLRGGVLQMSHLDCPQHSIVSLTGNIAPDGSAAYYNVLFSLSEIVTASSYPLMVPVIAASSEERSALHRQPGNARVMELTARAEAAIVGIGDLGPQAPLMVDGFLTQEEVEALSRAGGVGEMLGHAFDAAGTLLPRDTRVASAQLPDPSQGLFVAAAYGPTKRNAILGALRGGLVNGLITDEETARWLLDQPDRVSA</sequence>
<dbReference type="AlphaFoldDB" id="A0A5C6S6N5"/>
<dbReference type="Pfam" id="PF04198">
    <property type="entry name" value="Sugar-bind"/>
    <property type="match status" value="1"/>
</dbReference>
<dbReference type="PANTHER" id="PTHR34294:SF1">
    <property type="entry name" value="TRANSCRIPTIONAL REGULATOR LSRR"/>
    <property type="match status" value="1"/>
</dbReference>
<name>A0A5C6S6N5_9RHOB</name>
<gene>
    <name evidence="6" type="ORF">FQV27_05795</name>
</gene>
<dbReference type="PANTHER" id="PTHR34294">
    <property type="entry name" value="TRANSCRIPTIONAL REGULATOR-RELATED"/>
    <property type="match status" value="1"/>
</dbReference>
<dbReference type="GO" id="GO:0030246">
    <property type="term" value="F:carbohydrate binding"/>
    <property type="evidence" value="ECO:0007669"/>
    <property type="project" value="InterPro"/>
</dbReference>
<evidence type="ECO:0000313" key="7">
    <source>
        <dbReference type="Proteomes" id="UP000321562"/>
    </source>
</evidence>
<organism evidence="6 7">
    <name type="scientific">Paracoccus aurantiacus</name>
    <dbReference type="NCBI Taxonomy" id="2599412"/>
    <lineage>
        <taxon>Bacteria</taxon>
        <taxon>Pseudomonadati</taxon>
        <taxon>Pseudomonadota</taxon>
        <taxon>Alphaproteobacteria</taxon>
        <taxon>Rhodobacterales</taxon>
        <taxon>Paracoccaceae</taxon>
        <taxon>Paracoccus</taxon>
    </lineage>
</organism>
<protein>
    <submittedName>
        <fullName evidence="6">Sugar-binding transcriptional regulator</fullName>
    </submittedName>
</protein>
<comment type="caution">
    <text evidence="6">The sequence shown here is derived from an EMBL/GenBank/DDBJ whole genome shotgun (WGS) entry which is preliminary data.</text>
</comment>
<dbReference type="GO" id="GO:0003677">
    <property type="term" value="F:DNA binding"/>
    <property type="evidence" value="ECO:0007669"/>
    <property type="project" value="UniProtKB-KW"/>
</dbReference>
<evidence type="ECO:0000256" key="4">
    <source>
        <dbReference type="ARBA" id="ARBA00023163"/>
    </source>
</evidence>
<feature type="domain" description="Sugar-binding" evidence="5">
    <location>
        <begin position="28"/>
        <end position="275"/>
    </location>
</feature>
<dbReference type="InterPro" id="IPR051054">
    <property type="entry name" value="SorC_transcr_regulators"/>
</dbReference>
<dbReference type="EMBL" id="VOPL01000002">
    <property type="protein sequence ID" value="TXB70085.1"/>
    <property type="molecule type" value="Genomic_DNA"/>
</dbReference>
<dbReference type="Gene3D" id="3.40.50.1360">
    <property type="match status" value="1"/>
</dbReference>
<proteinExistence type="inferred from homology"/>
<keyword evidence="4" id="KW-0804">Transcription</keyword>
<dbReference type="InterPro" id="IPR037171">
    <property type="entry name" value="NagB/RpiA_transferase-like"/>
</dbReference>
<dbReference type="OrthoDB" id="7065657at2"/>
<comment type="similarity">
    <text evidence="1">Belongs to the SorC transcriptional regulatory family.</text>
</comment>
<evidence type="ECO:0000256" key="1">
    <source>
        <dbReference type="ARBA" id="ARBA00010466"/>
    </source>
</evidence>
<evidence type="ECO:0000259" key="5">
    <source>
        <dbReference type="Pfam" id="PF04198"/>
    </source>
</evidence>